<protein>
    <submittedName>
        <fullName evidence="1">Uncharacterized protein</fullName>
    </submittedName>
</protein>
<dbReference type="EMBL" id="KZ664305">
    <property type="protein sequence ID" value="PPS06318.1"/>
    <property type="molecule type" value="Genomic_DNA"/>
</dbReference>
<gene>
    <name evidence="1" type="ORF">GOBAR_AA14339</name>
</gene>
<sequence length="159" mass="18058">MDLLSQSADTSSTLSLGLVSSSPQFILGYYCPEIGSWDWILHQEGIPVMGIIPHMVENLPIFLKVLLLLQEKRLLNWKISHWRRKISSRKELEIDVLRIQGMVASSYVIIVSTIGYRSSSVGCYLPLQPRGVGFFLLFYFRPQFVFEGMGLRKVSTDCG</sequence>
<name>A0A2P5XSH8_GOSBA</name>
<dbReference type="AlphaFoldDB" id="A0A2P5XSH8"/>
<evidence type="ECO:0000313" key="1">
    <source>
        <dbReference type="EMBL" id="PPS06318.1"/>
    </source>
</evidence>
<dbReference type="Proteomes" id="UP000239757">
    <property type="component" value="Unassembled WGS sequence"/>
</dbReference>
<evidence type="ECO:0000313" key="2">
    <source>
        <dbReference type="Proteomes" id="UP000239757"/>
    </source>
</evidence>
<accession>A0A2P5XSH8</accession>
<reference evidence="1 2" key="1">
    <citation type="submission" date="2015-01" db="EMBL/GenBank/DDBJ databases">
        <title>Genome of allotetraploid Gossypium barbadense reveals genomic plasticity and fiber elongation in cotton evolution.</title>
        <authorList>
            <person name="Chen X."/>
            <person name="Liu X."/>
            <person name="Zhao B."/>
            <person name="Zheng H."/>
            <person name="Hu Y."/>
            <person name="Lu G."/>
            <person name="Yang C."/>
            <person name="Chen J."/>
            <person name="Shan C."/>
            <person name="Zhang L."/>
            <person name="Zhou Y."/>
            <person name="Wang L."/>
            <person name="Guo W."/>
            <person name="Bai Y."/>
            <person name="Ruan J."/>
            <person name="Shangguan X."/>
            <person name="Mao Y."/>
            <person name="Jiang J."/>
            <person name="Zhu Y."/>
            <person name="Lei J."/>
            <person name="Kang H."/>
            <person name="Chen S."/>
            <person name="He X."/>
            <person name="Wang R."/>
            <person name="Wang Y."/>
            <person name="Chen J."/>
            <person name="Wang L."/>
            <person name="Yu S."/>
            <person name="Wang B."/>
            <person name="Wei J."/>
            <person name="Song S."/>
            <person name="Lu X."/>
            <person name="Gao Z."/>
            <person name="Gu W."/>
            <person name="Deng X."/>
            <person name="Ma D."/>
            <person name="Wang S."/>
            <person name="Liang W."/>
            <person name="Fang L."/>
            <person name="Cai C."/>
            <person name="Zhu X."/>
            <person name="Zhou B."/>
            <person name="Zhang Y."/>
            <person name="Chen Z."/>
            <person name="Xu S."/>
            <person name="Zhu R."/>
            <person name="Wang S."/>
            <person name="Zhang T."/>
            <person name="Zhao G."/>
        </authorList>
    </citation>
    <scope>NUCLEOTIDE SEQUENCE [LARGE SCALE GENOMIC DNA]</scope>
    <source>
        <strain evidence="2">cv. Xinhai21</strain>
        <tissue evidence="1">Leaf</tissue>
    </source>
</reference>
<organism evidence="1 2">
    <name type="scientific">Gossypium barbadense</name>
    <name type="common">Sea Island cotton</name>
    <name type="synonym">Hibiscus barbadensis</name>
    <dbReference type="NCBI Taxonomy" id="3634"/>
    <lineage>
        <taxon>Eukaryota</taxon>
        <taxon>Viridiplantae</taxon>
        <taxon>Streptophyta</taxon>
        <taxon>Embryophyta</taxon>
        <taxon>Tracheophyta</taxon>
        <taxon>Spermatophyta</taxon>
        <taxon>Magnoliopsida</taxon>
        <taxon>eudicotyledons</taxon>
        <taxon>Gunneridae</taxon>
        <taxon>Pentapetalae</taxon>
        <taxon>rosids</taxon>
        <taxon>malvids</taxon>
        <taxon>Malvales</taxon>
        <taxon>Malvaceae</taxon>
        <taxon>Malvoideae</taxon>
        <taxon>Gossypium</taxon>
    </lineage>
</organism>
<proteinExistence type="predicted"/>